<keyword evidence="7" id="KW-0131">Cell cycle</keyword>
<proteinExistence type="predicted"/>
<dbReference type="Pfam" id="PF03799">
    <property type="entry name" value="FtsQ_DivIB_C"/>
    <property type="match status" value="1"/>
</dbReference>
<dbReference type="RefSeq" id="WP_168445851.1">
    <property type="nucleotide sequence ID" value="NZ_JAAXOW010000001.1"/>
</dbReference>
<feature type="transmembrane region" description="Helical" evidence="8">
    <location>
        <begin position="44"/>
        <end position="63"/>
    </location>
</feature>
<evidence type="ECO:0000313" key="11">
    <source>
        <dbReference type="Proteomes" id="UP000774283"/>
    </source>
</evidence>
<organism evidence="10 11">
    <name type="scientific">Sanguibacter hominis ATCC BAA-789</name>
    <dbReference type="NCBI Taxonomy" id="1312740"/>
    <lineage>
        <taxon>Bacteria</taxon>
        <taxon>Bacillati</taxon>
        <taxon>Actinomycetota</taxon>
        <taxon>Actinomycetes</taxon>
        <taxon>Micrococcales</taxon>
        <taxon>Sanguibacteraceae</taxon>
        <taxon>Sanguibacter</taxon>
    </lineage>
</organism>
<dbReference type="Pfam" id="PF08478">
    <property type="entry name" value="POTRA_1"/>
    <property type="match status" value="1"/>
</dbReference>
<keyword evidence="3" id="KW-0132">Cell division</keyword>
<evidence type="ECO:0000256" key="2">
    <source>
        <dbReference type="ARBA" id="ARBA00022475"/>
    </source>
</evidence>
<dbReference type="Gene3D" id="3.10.20.310">
    <property type="entry name" value="membrane protein fhac"/>
    <property type="match status" value="1"/>
</dbReference>
<evidence type="ECO:0000256" key="6">
    <source>
        <dbReference type="ARBA" id="ARBA00023136"/>
    </source>
</evidence>
<gene>
    <name evidence="10" type="ORF">HF995_00265</name>
</gene>
<keyword evidence="2" id="KW-1003">Cell membrane</keyword>
<evidence type="ECO:0000256" key="3">
    <source>
        <dbReference type="ARBA" id="ARBA00022618"/>
    </source>
</evidence>
<evidence type="ECO:0000256" key="7">
    <source>
        <dbReference type="ARBA" id="ARBA00023306"/>
    </source>
</evidence>
<evidence type="ECO:0000256" key="4">
    <source>
        <dbReference type="ARBA" id="ARBA00022692"/>
    </source>
</evidence>
<dbReference type="EMBL" id="JAAXOW010000001">
    <property type="protein sequence ID" value="NKX91720.1"/>
    <property type="molecule type" value="Genomic_DNA"/>
</dbReference>
<dbReference type="PANTHER" id="PTHR37820">
    <property type="entry name" value="CELL DIVISION PROTEIN DIVIB"/>
    <property type="match status" value="1"/>
</dbReference>
<evidence type="ECO:0000259" key="9">
    <source>
        <dbReference type="PROSITE" id="PS51779"/>
    </source>
</evidence>
<comment type="subcellular location">
    <subcellularLocation>
        <location evidence="1">Membrane</location>
    </subcellularLocation>
</comment>
<dbReference type="GO" id="GO:0005886">
    <property type="term" value="C:plasma membrane"/>
    <property type="evidence" value="ECO:0007669"/>
    <property type="project" value="TreeGrafter"/>
</dbReference>
<keyword evidence="11" id="KW-1185">Reference proteome</keyword>
<evidence type="ECO:0000256" key="5">
    <source>
        <dbReference type="ARBA" id="ARBA00022989"/>
    </source>
</evidence>
<keyword evidence="4 8" id="KW-0812">Transmembrane</keyword>
<dbReference type="Proteomes" id="UP000774283">
    <property type="component" value="Unassembled WGS sequence"/>
</dbReference>
<dbReference type="AlphaFoldDB" id="A0A9X5F8X4"/>
<name>A0A9X5F8X4_9MICO</name>
<evidence type="ECO:0000256" key="1">
    <source>
        <dbReference type="ARBA" id="ARBA00004370"/>
    </source>
</evidence>
<sequence>MSTGSVPVVPLPGPSTRVPTVSTGFAARLAEKAAARRHVLLRRALWVVAGLLVVGAGVWGVFFSPAFALDEDQVVVDGLGTVIAPGAVEKVVAVQAGTPLTRLDTVRLRARILEVPGVRDATIVRDWPRGLTVDLVSREPVAAVPEGGGFVLLDDEGVQVGRSTKVPDGLPEITFPLDQDSRRTLASALILLNALPAKIAQDVRTISATSPDDVHMELRGGATVVWGSSAEAALKVRVLEVLRSAKASKGSKVFDVSAPNAPITR</sequence>
<dbReference type="PANTHER" id="PTHR37820:SF1">
    <property type="entry name" value="CELL DIVISION PROTEIN FTSQ"/>
    <property type="match status" value="1"/>
</dbReference>
<dbReference type="InterPro" id="IPR005548">
    <property type="entry name" value="Cell_div_FtsQ/DivIB_C"/>
</dbReference>
<feature type="domain" description="POTRA" evidence="9">
    <location>
        <begin position="69"/>
        <end position="138"/>
    </location>
</feature>
<dbReference type="PROSITE" id="PS51779">
    <property type="entry name" value="POTRA"/>
    <property type="match status" value="1"/>
</dbReference>
<dbReference type="GO" id="GO:0051301">
    <property type="term" value="P:cell division"/>
    <property type="evidence" value="ECO:0007669"/>
    <property type="project" value="UniProtKB-KW"/>
</dbReference>
<evidence type="ECO:0000256" key="8">
    <source>
        <dbReference type="SAM" id="Phobius"/>
    </source>
</evidence>
<accession>A0A9X5F8X4</accession>
<dbReference type="InterPro" id="IPR050487">
    <property type="entry name" value="FtsQ_DivIB"/>
</dbReference>
<reference evidence="10 11" key="1">
    <citation type="submission" date="2020-04" db="EMBL/GenBank/DDBJ databases">
        <title>MicrobeNet Type strains.</title>
        <authorList>
            <person name="Nicholson A.C."/>
        </authorList>
    </citation>
    <scope>NUCLEOTIDE SEQUENCE [LARGE SCALE GENOMIC DNA]</scope>
    <source>
        <strain evidence="10 11">ATCC BAA-789</strain>
    </source>
</reference>
<evidence type="ECO:0000313" key="10">
    <source>
        <dbReference type="EMBL" id="NKX91720.1"/>
    </source>
</evidence>
<keyword evidence="5 8" id="KW-1133">Transmembrane helix</keyword>
<protein>
    <submittedName>
        <fullName evidence="10">FtsQ-type POTRA domain-containing protein</fullName>
    </submittedName>
</protein>
<keyword evidence="6 8" id="KW-0472">Membrane</keyword>
<comment type="caution">
    <text evidence="10">The sequence shown here is derived from an EMBL/GenBank/DDBJ whole genome shotgun (WGS) entry which is preliminary data.</text>
</comment>
<dbReference type="InterPro" id="IPR013685">
    <property type="entry name" value="POTRA_FtsQ_type"/>
</dbReference>
<dbReference type="InterPro" id="IPR034746">
    <property type="entry name" value="POTRA"/>
</dbReference>